<evidence type="ECO:0000313" key="3">
    <source>
        <dbReference type="Proteomes" id="UP000521868"/>
    </source>
</evidence>
<dbReference type="Pfam" id="PF13946">
    <property type="entry name" value="DUF4214"/>
    <property type="match status" value="1"/>
</dbReference>
<organism evidence="2 3">
    <name type="scientific">Ramlibacter lithotrophicus</name>
    <dbReference type="NCBI Taxonomy" id="2606681"/>
    <lineage>
        <taxon>Bacteria</taxon>
        <taxon>Pseudomonadati</taxon>
        <taxon>Pseudomonadota</taxon>
        <taxon>Betaproteobacteria</taxon>
        <taxon>Burkholderiales</taxon>
        <taxon>Comamonadaceae</taxon>
        <taxon>Ramlibacter</taxon>
    </lineage>
</organism>
<dbReference type="SUPFAM" id="SSF51120">
    <property type="entry name" value="beta-Roll"/>
    <property type="match status" value="1"/>
</dbReference>
<dbReference type="Proteomes" id="UP000521868">
    <property type="component" value="Unassembled WGS sequence"/>
</dbReference>
<dbReference type="InterPro" id="IPR011049">
    <property type="entry name" value="Serralysin-like_metalloprot_C"/>
</dbReference>
<dbReference type="RefSeq" id="WP_168106351.1">
    <property type="nucleotide sequence ID" value="NZ_VTOX01000001.1"/>
</dbReference>
<accession>A0A7X6DDU7</accession>
<dbReference type="EMBL" id="VTOX01000001">
    <property type="protein sequence ID" value="NKE65340.1"/>
    <property type="molecule type" value="Genomic_DNA"/>
</dbReference>
<sequence length="567" mass="58820">MATNPFGSLTLRDLGDVGQVRAYVLSLYDQSMAALVAASAYVDTSAAMALVTSYRNQTIALFDQLAIDLPSIATVYPLDTPLSSIMDQAYGSSLGGADMSSFLGGYTLPDFPDLTPAPTPAPTPVPTPAPEPVTLPDVMPTGPAPYSGDGVRIYGDTPMLLRETDPSIPLQAAFTRVPGTFEYVSPTASPENLTVGGYRAATEEGFWELIGDAAEITWKGLLGAGAQMLGFGDFYAKAENVREIGDAQEKVVEGTIGVMRDGMEVINGRMTLGQFESRYDAFSTGTQSTFDQMLQSQLAGQAPGNWGTIFGQLVGIGQKVSAKISITNSFTLSVSGDTTLQGGNAGNYFVGGDQFNTMFLGGGNSLAVGGDGGNRIHSGTGNDVIVGGASVDTAVYGAVRAAFDIARTGSTFTVADRQGTFGTDTLDRVERLEFSDVKLAFDMDGSAGNTARMIGAALGTASLVPAYVKEGLALFDAGWTPTQVAALVAGLPLFQALAGSSSNNDFVRLVYRNVTGVAPSTAELNLYAGMLDSGTGRADLLAMAAATPLNGDHVNLVGLAATGLEYL</sequence>
<comment type="caution">
    <text evidence="2">The sequence shown here is derived from an EMBL/GenBank/DDBJ whole genome shotgun (WGS) entry which is preliminary data.</text>
</comment>
<dbReference type="InterPro" id="IPR025282">
    <property type="entry name" value="DUF4214"/>
</dbReference>
<evidence type="ECO:0000259" key="1">
    <source>
        <dbReference type="Pfam" id="PF13946"/>
    </source>
</evidence>
<feature type="domain" description="DUF4214" evidence="1">
    <location>
        <begin position="493"/>
        <end position="541"/>
    </location>
</feature>
<keyword evidence="3" id="KW-1185">Reference proteome</keyword>
<name>A0A7X6DDU7_9BURK</name>
<proteinExistence type="predicted"/>
<protein>
    <recommendedName>
        <fullName evidence="1">DUF4214 domain-containing protein</fullName>
    </recommendedName>
</protein>
<gene>
    <name evidence="2" type="ORF">RAMLITH_05865</name>
</gene>
<dbReference type="Gene3D" id="2.150.10.10">
    <property type="entry name" value="Serralysin-like metalloprotease, C-terminal"/>
    <property type="match status" value="1"/>
</dbReference>
<reference evidence="2 3" key="1">
    <citation type="journal article" date="2020" name="Nature">
        <title>Bacterial chemolithoautotrophy via manganese oxidation.</title>
        <authorList>
            <person name="Yu H."/>
            <person name="Leadbetter J.R."/>
        </authorList>
    </citation>
    <scope>NUCLEOTIDE SEQUENCE [LARGE SCALE GENOMIC DNA]</scope>
    <source>
        <strain evidence="2 3">RBP-1</strain>
    </source>
</reference>
<evidence type="ECO:0000313" key="2">
    <source>
        <dbReference type="EMBL" id="NKE65340.1"/>
    </source>
</evidence>
<dbReference type="AlphaFoldDB" id="A0A7X6DDU7"/>